<dbReference type="InterPro" id="IPR001845">
    <property type="entry name" value="HTH_ArsR_DNA-bd_dom"/>
</dbReference>
<keyword evidence="3" id="KW-0804">Transcription</keyword>
<gene>
    <name evidence="5" type="ORF">J2Z79_003262</name>
</gene>
<evidence type="ECO:0000313" key="6">
    <source>
        <dbReference type="Proteomes" id="UP001519289"/>
    </source>
</evidence>
<evidence type="ECO:0000259" key="4">
    <source>
        <dbReference type="PROSITE" id="PS50987"/>
    </source>
</evidence>
<dbReference type="RefSeq" id="WP_342589518.1">
    <property type="nucleotide sequence ID" value="NZ_JAGGLG010000036.1"/>
</dbReference>
<protein>
    <submittedName>
        <fullName evidence="5">ArsR family transcriptional regulator</fullName>
    </submittedName>
</protein>
<reference evidence="5 6" key="1">
    <citation type="submission" date="2021-03" db="EMBL/GenBank/DDBJ databases">
        <title>Genomic Encyclopedia of Type Strains, Phase IV (KMG-IV): sequencing the most valuable type-strain genomes for metagenomic binning, comparative biology and taxonomic classification.</title>
        <authorList>
            <person name="Goeker M."/>
        </authorList>
    </citation>
    <scope>NUCLEOTIDE SEQUENCE [LARGE SCALE GENOMIC DNA]</scope>
    <source>
        <strain evidence="5 6">DSM 27138</strain>
    </source>
</reference>
<dbReference type="PRINTS" id="PR00778">
    <property type="entry name" value="HTHARSR"/>
</dbReference>
<organism evidence="5 6">
    <name type="scientific">Symbiobacterium terraclitae</name>
    <dbReference type="NCBI Taxonomy" id="557451"/>
    <lineage>
        <taxon>Bacteria</taxon>
        <taxon>Bacillati</taxon>
        <taxon>Bacillota</taxon>
        <taxon>Clostridia</taxon>
        <taxon>Eubacteriales</taxon>
        <taxon>Symbiobacteriaceae</taxon>
        <taxon>Symbiobacterium</taxon>
    </lineage>
</organism>
<evidence type="ECO:0000256" key="1">
    <source>
        <dbReference type="ARBA" id="ARBA00023015"/>
    </source>
</evidence>
<dbReference type="InterPro" id="IPR011991">
    <property type="entry name" value="ArsR-like_HTH"/>
</dbReference>
<keyword evidence="6" id="KW-1185">Reference proteome</keyword>
<keyword evidence="2" id="KW-0238">DNA-binding</keyword>
<dbReference type="EMBL" id="JAGGLG010000036">
    <property type="protein sequence ID" value="MBP2019820.1"/>
    <property type="molecule type" value="Genomic_DNA"/>
</dbReference>
<dbReference type="Proteomes" id="UP001519289">
    <property type="component" value="Unassembled WGS sequence"/>
</dbReference>
<dbReference type="PANTHER" id="PTHR43132">
    <property type="entry name" value="ARSENICAL RESISTANCE OPERON REPRESSOR ARSR-RELATED"/>
    <property type="match status" value="1"/>
</dbReference>
<dbReference type="SUPFAM" id="SSF46785">
    <property type="entry name" value="Winged helix' DNA-binding domain"/>
    <property type="match status" value="1"/>
</dbReference>
<dbReference type="Pfam" id="PF01022">
    <property type="entry name" value="HTH_5"/>
    <property type="match status" value="1"/>
</dbReference>
<evidence type="ECO:0000256" key="2">
    <source>
        <dbReference type="ARBA" id="ARBA00023125"/>
    </source>
</evidence>
<comment type="caution">
    <text evidence="5">The sequence shown here is derived from an EMBL/GenBank/DDBJ whole genome shotgun (WGS) entry which is preliminary data.</text>
</comment>
<accession>A0ABS4JWB4</accession>
<evidence type="ECO:0000256" key="3">
    <source>
        <dbReference type="ARBA" id="ARBA00023163"/>
    </source>
</evidence>
<proteinExistence type="predicted"/>
<dbReference type="Gene3D" id="1.10.10.10">
    <property type="entry name" value="Winged helix-like DNA-binding domain superfamily/Winged helix DNA-binding domain"/>
    <property type="match status" value="1"/>
</dbReference>
<dbReference type="PROSITE" id="PS50987">
    <property type="entry name" value="HTH_ARSR_2"/>
    <property type="match status" value="1"/>
</dbReference>
<keyword evidence="1" id="KW-0805">Transcription regulation</keyword>
<dbReference type="NCBIfam" id="NF033788">
    <property type="entry name" value="HTH_metalloreg"/>
    <property type="match status" value="1"/>
</dbReference>
<feature type="domain" description="HTH arsR-type" evidence="4">
    <location>
        <begin position="28"/>
        <end position="121"/>
    </location>
</feature>
<dbReference type="InterPro" id="IPR036390">
    <property type="entry name" value="WH_DNA-bd_sf"/>
</dbReference>
<dbReference type="InterPro" id="IPR036388">
    <property type="entry name" value="WH-like_DNA-bd_sf"/>
</dbReference>
<sequence length="121" mass="14107">MEHQPNGTVRDICTTSEPDEVRLAAHRQRLVEVAGLSELFRVLADETRTKILYLLSTEELCVHHLAQILDLTLPTISHHLRLMKLMRLVKSRREGKHVYYSLSDDHVLQLIQTAQEHYQEE</sequence>
<name>A0ABS4JWB4_9FIRM</name>
<evidence type="ECO:0000313" key="5">
    <source>
        <dbReference type="EMBL" id="MBP2019820.1"/>
    </source>
</evidence>
<dbReference type="InterPro" id="IPR051011">
    <property type="entry name" value="Metal_resp_trans_reg"/>
</dbReference>
<dbReference type="PANTHER" id="PTHR43132:SF6">
    <property type="entry name" value="HTH-TYPE TRANSCRIPTIONAL REPRESSOR CZRA"/>
    <property type="match status" value="1"/>
</dbReference>
<dbReference type="SMART" id="SM00418">
    <property type="entry name" value="HTH_ARSR"/>
    <property type="match status" value="1"/>
</dbReference>
<dbReference type="CDD" id="cd00090">
    <property type="entry name" value="HTH_ARSR"/>
    <property type="match status" value="1"/>
</dbReference>